<dbReference type="AlphaFoldDB" id="D1CGU2"/>
<sequence>MSLEDRPLPEYYKIKMALLNEIRQGRFVPGQSFITEKEVCRRFGVSRITAARALNDLVREGVLTRRRGLGTFVTGTMESPPQGHREGRLIACIFEVLHGHHVIEILRGIEEVCRAEGFHTLLFDSMLSAQTEVQNLRRARQAGAVGVILYPVDGSPNAVHIEALLQEGMPVVMVDRYYPNVPTDRVLPDSWSAGYLLTKELIGRGHKHIATVWGETSCTSVQENLAGHLQALREHGLEIIPDLTALRPYDSLPEDGRLAILRGWMSAPYRPTAMLAANSHVLTVVAKDLARIGLEPGQVALASAADDNPEALYTLGAMTAVLPSRHMGVEAARLLMERIKQGGERPYRHVVLPVTIVPHISTDQIQDLAGTSQQVVRSQLPG</sequence>
<dbReference type="GO" id="GO:0003700">
    <property type="term" value="F:DNA-binding transcription factor activity"/>
    <property type="evidence" value="ECO:0007669"/>
    <property type="project" value="InterPro"/>
</dbReference>
<dbReference type="SUPFAM" id="SSF46785">
    <property type="entry name" value="Winged helix' DNA-binding domain"/>
    <property type="match status" value="1"/>
</dbReference>
<dbReference type="PANTHER" id="PTHR30146:SF109">
    <property type="entry name" value="HTH-TYPE TRANSCRIPTIONAL REGULATOR GALS"/>
    <property type="match status" value="1"/>
</dbReference>
<organism evidence="5 6">
    <name type="scientific">Thermobaculum terrenum (strain ATCC BAA-798 / CCMEE 7001 / YNP1)</name>
    <dbReference type="NCBI Taxonomy" id="525904"/>
    <lineage>
        <taxon>Bacteria</taxon>
        <taxon>Bacillati</taxon>
        <taxon>Chloroflexota</taxon>
        <taxon>Chloroflexia</taxon>
        <taxon>Candidatus Thermobaculales</taxon>
        <taxon>Candidatus Thermobaculaceae</taxon>
        <taxon>Thermobaculum</taxon>
    </lineage>
</organism>
<dbReference type="CDD" id="cd07377">
    <property type="entry name" value="WHTH_GntR"/>
    <property type="match status" value="1"/>
</dbReference>
<proteinExistence type="predicted"/>
<dbReference type="EMBL" id="CP001826">
    <property type="protein sequence ID" value="ACZ42963.1"/>
    <property type="molecule type" value="Genomic_DNA"/>
</dbReference>
<name>D1CGU2_THET1</name>
<reference evidence="6" key="1">
    <citation type="journal article" date="2010" name="Stand. Genomic Sci.">
        <title>Complete genome sequence of 'Thermobaculum terrenum' type strain (YNP1).</title>
        <authorList>
            <person name="Kiss H."/>
            <person name="Cleland D."/>
            <person name="Lapidus A."/>
            <person name="Lucas S."/>
            <person name="Glavina Del Rio T."/>
            <person name="Nolan M."/>
            <person name="Tice H."/>
            <person name="Han C."/>
            <person name="Goodwin L."/>
            <person name="Pitluck S."/>
            <person name="Liolios K."/>
            <person name="Ivanova N."/>
            <person name="Mavromatis K."/>
            <person name="Ovchinnikova G."/>
            <person name="Pati A."/>
            <person name="Chen A."/>
            <person name="Palaniappan K."/>
            <person name="Land M."/>
            <person name="Hauser L."/>
            <person name="Chang Y."/>
            <person name="Jeffries C."/>
            <person name="Lu M."/>
            <person name="Brettin T."/>
            <person name="Detter J."/>
            <person name="Goker M."/>
            <person name="Tindall B."/>
            <person name="Beck B."/>
            <person name="McDermott T."/>
            <person name="Woyke T."/>
            <person name="Bristow J."/>
            <person name="Eisen J."/>
            <person name="Markowitz V."/>
            <person name="Hugenholtz P."/>
            <person name="Kyrpides N."/>
            <person name="Klenk H."/>
            <person name="Cheng J."/>
        </authorList>
    </citation>
    <scope>NUCLEOTIDE SEQUENCE [LARGE SCALE GENOMIC DNA]</scope>
    <source>
        <strain evidence="6">ATCC BAA-798 / YNP1</strain>
    </source>
</reference>
<evidence type="ECO:0000256" key="2">
    <source>
        <dbReference type="ARBA" id="ARBA00023125"/>
    </source>
</evidence>
<evidence type="ECO:0000256" key="1">
    <source>
        <dbReference type="ARBA" id="ARBA00023015"/>
    </source>
</evidence>
<keyword evidence="2" id="KW-0238">DNA-binding</keyword>
<dbReference type="PROSITE" id="PS50949">
    <property type="entry name" value="HTH_GNTR"/>
    <property type="match status" value="1"/>
</dbReference>
<keyword evidence="1" id="KW-0805">Transcription regulation</keyword>
<dbReference type="InterPro" id="IPR036388">
    <property type="entry name" value="WH-like_DNA-bd_sf"/>
</dbReference>
<dbReference type="Pfam" id="PF00532">
    <property type="entry name" value="Peripla_BP_1"/>
    <property type="match status" value="1"/>
</dbReference>
<evidence type="ECO:0000256" key="3">
    <source>
        <dbReference type="ARBA" id="ARBA00023163"/>
    </source>
</evidence>
<dbReference type="Pfam" id="PF00392">
    <property type="entry name" value="GntR"/>
    <property type="match status" value="1"/>
</dbReference>
<dbReference type="InterPro" id="IPR036390">
    <property type="entry name" value="WH_DNA-bd_sf"/>
</dbReference>
<evidence type="ECO:0000313" key="6">
    <source>
        <dbReference type="Proteomes" id="UP000000323"/>
    </source>
</evidence>
<dbReference type="InterPro" id="IPR000524">
    <property type="entry name" value="Tscrpt_reg_HTH_GntR"/>
</dbReference>
<evidence type="ECO:0000313" key="5">
    <source>
        <dbReference type="EMBL" id="ACZ42963.1"/>
    </source>
</evidence>
<keyword evidence="3" id="KW-0804">Transcription</keyword>
<dbReference type="InterPro" id="IPR001761">
    <property type="entry name" value="Peripla_BP/Lac1_sug-bd_dom"/>
</dbReference>
<gene>
    <name evidence="5" type="ordered locus">Tter_2059</name>
</gene>
<dbReference type="STRING" id="525904.Tter_2059"/>
<dbReference type="PANTHER" id="PTHR30146">
    <property type="entry name" value="LACI-RELATED TRANSCRIPTIONAL REPRESSOR"/>
    <property type="match status" value="1"/>
</dbReference>
<feature type="domain" description="HTH gntR-type" evidence="4">
    <location>
        <begin position="8"/>
        <end position="76"/>
    </location>
</feature>
<dbReference type="RefSeq" id="WP_012875994.1">
    <property type="nucleotide sequence ID" value="NC_013526.1"/>
</dbReference>
<dbReference type="SUPFAM" id="SSF53822">
    <property type="entry name" value="Periplasmic binding protein-like I"/>
    <property type="match status" value="1"/>
</dbReference>
<dbReference type="eggNOG" id="COG1609">
    <property type="taxonomic scope" value="Bacteria"/>
</dbReference>
<dbReference type="HOGENOM" id="CLU_037628_15_0_0"/>
<dbReference type="Proteomes" id="UP000000323">
    <property type="component" value="Chromosome 2"/>
</dbReference>
<dbReference type="KEGG" id="ttr:Tter_2059"/>
<dbReference type="Gene3D" id="1.10.10.10">
    <property type="entry name" value="Winged helix-like DNA-binding domain superfamily/Winged helix DNA-binding domain"/>
    <property type="match status" value="1"/>
</dbReference>
<dbReference type="GO" id="GO:0000976">
    <property type="term" value="F:transcription cis-regulatory region binding"/>
    <property type="evidence" value="ECO:0007669"/>
    <property type="project" value="TreeGrafter"/>
</dbReference>
<dbReference type="InterPro" id="IPR028082">
    <property type="entry name" value="Peripla_BP_I"/>
</dbReference>
<dbReference type="SMART" id="SM00345">
    <property type="entry name" value="HTH_GNTR"/>
    <property type="match status" value="1"/>
</dbReference>
<accession>D1CGU2</accession>
<protein>
    <submittedName>
        <fullName evidence="5">Transcriptional regulator, GntR family with LacI sensor</fullName>
    </submittedName>
</protein>
<dbReference type="CDD" id="cd06267">
    <property type="entry name" value="PBP1_LacI_sugar_binding-like"/>
    <property type="match status" value="1"/>
</dbReference>
<dbReference type="Gene3D" id="3.40.50.2300">
    <property type="match status" value="2"/>
</dbReference>
<keyword evidence="6" id="KW-1185">Reference proteome</keyword>
<evidence type="ECO:0000259" key="4">
    <source>
        <dbReference type="PROSITE" id="PS50949"/>
    </source>
</evidence>